<keyword evidence="18" id="KW-1185">Reference proteome</keyword>
<dbReference type="PROSITE" id="PS50862">
    <property type="entry name" value="AA_TRNA_LIGASE_II"/>
    <property type="match status" value="1"/>
</dbReference>
<dbReference type="OrthoDB" id="9804647at2"/>
<dbReference type="AlphaFoldDB" id="A0A6I6CB78"/>
<evidence type="ECO:0000256" key="4">
    <source>
        <dbReference type="ARBA" id="ARBA00022490"/>
    </source>
</evidence>
<feature type="domain" description="Aminoacyl-transfer RNA synthetases class-II family profile" evidence="16">
    <location>
        <begin position="173"/>
        <end position="407"/>
    </location>
</feature>
<feature type="binding site" evidence="12 14">
    <location>
        <begin position="348"/>
        <end position="351"/>
    </location>
    <ligand>
        <name>ATP</name>
        <dbReference type="ChEBI" id="CHEBI:30616"/>
    </ligand>
</feature>
<name>A0A6I6CB78_9MOLU</name>
<feature type="binding site" evidence="13">
    <location>
        <position position="261"/>
    </location>
    <ligand>
        <name>L-serine</name>
        <dbReference type="ChEBI" id="CHEBI:33384"/>
    </ligand>
</feature>
<evidence type="ECO:0000256" key="9">
    <source>
        <dbReference type="ARBA" id="ARBA00023146"/>
    </source>
</evidence>
<proteinExistence type="inferred from homology"/>
<feature type="binding site" evidence="13">
    <location>
        <position position="230"/>
    </location>
    <ligand>
        <name>L-serine</name>
        <dbReference type="ChEBI" id="CHEBI:33384"/>
    </ligand>
</feature>
<keyword evidence="15" id="KW-0175">Coiled coil</keyword>
<evidence type="ECO:0000256" key="10">
    <source>
        <dbReference type="ARBA" id="ARBA00047929"/>
    </source>
</evidence>
<dbReference type="GO" id="GO:0005737">
    <property type="term" value="C:cytoplasm"/>
    <property type="evidence" value="ECO:0007669"/>
    <property type="project" value="UniProtKB-SubCell"/>
</dbReference>
<keyword evidence="5 12" id="KW-0436">Ligase</keyword>
<dbReference type="Pfam" id="PF02403">
    <property type="entry name" value="Seryl_tRNA_N"/>
    <property type="match status" value="1"/>
</dbReference>
<dbReference type="GO" id="GO:0016260">
    <property type="term" value="P:selenocysteine biosynthetic process"/>
    <property type="evidence" value="ECO:0007669"/>
    <property type="project" value="UniProtKB-UniRule"/>
</dbReference>
<evidence type="ECO:0000256" key="15">
    <source>
        <dbReference type="SAM" id="Coils"/>
    </source>
</evidence>
<dbReference type="UniPathway" id="UPA00906">
    <property type="reaction ID" value="UER00895"/>
</dbReference>
<gene>
    <name evidence="12 17" type="primary">serS</name>
    <name evidence="17" type="ORF">STABA_v1c00050</name>
</gene>
<evidence type="ECO:0000256" key="12">
    <source>
        <dbReference type="HAMAP-Rule" id="MF_00176"/>
    </source>
</evidence>
<dbReference type="CDD" id="cd00770">
    <property type="entry name" value="SerRS_core"/>
    <property type="match status" value="1"/>
</dbReference>
<keyword evidence="4 12" id="KW-0963">Cytoplasm</keyword>
<feature type="binding site" evidence="12 14">
    <location>
        <begin position="261"/>
        <end position="263"/>
    </location>
    <ligand>
        <name>ATP</name>
        <dbReference type="ChEBI" id="CHEBI:30616"/>
    </ligand>
</feature>
<evidence type="ECO:0000256" key="1">
    <source>
        <dbReference type="ARBA" id="ARBA00004496"/>
    </source>
</evidence>
<dbReference type="InterPro" id="IPR006195">
    <property type="entry name" value="aa-tRNA-synth_II"/>
</dbReference>
<evidence type="ECO:0000259" key="16">
    <source>
        <dbReference type="PROSITE" id="PS50862"/>
    </source>
</evidence>
<dbReference type="InterPro" id="IPR045864">
    <property type="entry name" value="aa-tRNA-synth_II/BPL/LPL"/>
</dbReference>
<reference evidence="17 18" key="1">
    <citation type="submission" date="2019-11" db="EMBL/GenBank/DDBJ databases">
        <title>Complete genome sequence of Spiroplasma tabanidicola TAUS-1 (DSM 22603).</title>
        <authorList>
            <person name="Huang C.-T."/>
            <person name="Lin Y.-C."/>
            <person name="Kuo C.-H."/>
        </authorList>
    </citation>
    <scope>NUCLEOTIDE SEQUENCE [LARGE SCALE GENOMIC DNA]</scope>
    <source>
        <strain evidence="17 18">TAUS-1</strain>
    </source>
</reference>
<evidence type="ECO:0000256" key="6">
    <source>
        <dbReference type="ARBA" id="ARBA00022741"/>
    </source>
</evidence>
<dbReference type="SUPFAM" id="SSF55681">
    <property type="entry name" value="Class II aaRS and biotin synthetases"/>
    <property type="match status" value="1"/>
</dbReference>
<dbReference type="NCBIfam" id="TIGR00414">
    <property type="entry name" value="serS"/>
    <property type="match status" value="1"/>
</dbReference>
<dbReference type="GO" id="GO:0005524">
    <property type="term" value="F:ATP binding"/>
    <property type="evidence" value="ECO:0007669"/>
    <property type="project" value="UniProtKB-UniRule"/>
</dbReference>
<dbReference type="EMBL" id="CP046276">
    <property type="protein sequence ID" value="QGS51372.1"/>
    <property type="molecule type" value="Genomic_DNA"/>
</dbReference>
<evidence type="ECO:0000256" key="13">
    <source>
        <dbReference type="PIRSR" id="PIRSR001529-1"/>
    </source>
</evidence>
<dbReference type="Proteomes" id="UP000424468">
    <property type="component" value="Chromosome"/>
</dbReference>
<keyword evidence="8 12" id="KW-0648">Protein biosynthesis</keyword>
<dbReference type="InterPro" id="IPR033729">
    <property type="entry name" value="SerRS_core"/>
</dbReference>
<dbReference type="GO" id="GO:0006434">
    <property type="term" value="P:seryl-tRNA aminoacylation"/>
    <property type="evidence" value="ECO:0007669"/>
    <property type="project" value="UniProtKB-UniRule"/>
</dbReference>
<evidence type="ECO:0000256" key="7">
    <source>
        <dbReference type="ARBA" id="ARBA00022840"/>
    </source>
</evidence>
<dbReference type="KEGG" id="stab:STABA_v1c00050"/>
<comment type="function">
    <text evidence="12">Catalyzes the attachment of serine to tRNA(Ser). Is also able to aminoacylate tRNA(Sec) with serine, to form the misacylated tRNA L-seryl-tRNA(Sec), which will be further converted into selenocysteinyl-tRNA(Sec).</text>
</comment>
<evidence type="ECO:0000256" key="8">
    <source>
        <dbReference type="ARBA" id="ARBA00022917"/>
    </source>
</evidence>
<keyword evidence="7 12" id="KW-0067">ATP-binding</keyword>
<accession>A0A6I6CB78</accession>
<comment type="caution">
    <text evidence="12">Lacks conserved residue(s) required for the propagation of feature annotation.</text>
</comment>
<keyword evidence="6 12" id="KW-0547">Nucleotide-binding</keyword>
<dbReference type="Gene3D" id="1.10.287.40">
    <property type="entry name" value="Serine-tRNA synthetase, tRNA binding domain"/>
    <property type="match status" value="1"/>
</dbReference>
<feature type="binding site" evidence="12">
    <location>
        <begin position="230"/>
        <end position="232"/>
    </location>
    <ligand>
        <name>L-serine</name>
        <dbReference type="ChEBI" id="CHEBI:33384"/>
    </ligand>
</feature>
<dbReference type="PANTHER" id="PTHR43697">
    <property type="entry name" value="SERYL-TRNA SYNTHETASE"/>
    <property type="match status" value="1"/>
</dbReference>
<evidence type="ECO:0000256" key="2">
    <source>
        <dbReference type="ARBA" id="ARBA00005045"/>
    </source>
</evidence>
<feature type="binding site" evidence="12 13">
    <location>
        <position position="284"/>
    </location>
    <ligand>
        <name>L-serine</name>
        <dbReference type="ChEBI" id="CHEBI:33384"/>
    </ligand>
</feature>
<organism evidence="17 18">
    <name type="scientific">Spiroplasma tabanidicola</name>
    <dbReference type="NCBI Taxonomy" id="324079"/>
    <lineage>
        <taxon>Bacteria</taxon>
        <taxon>Bacillati</taxon>
        <taxon>Mycoplasmatota</taxon>
        <taxon>Mollicutes</taxon>
        <taxon>Entomoplasmatales</taxon>
        <taxon>Spiroplasmataceae</taxon>
        <taxon>Spiroplasma</taxon>
    </lineage>
</organism>
<feature type="binding site" evidence="13">
    <location>
        <position position="381"/>
    </location>
    <ligand>
        <name>L-serine</name>
        <dbReference type="ChEBI" id="CHEBI:33384"/>
    </ligand>
</feature>
<dbReference type="InterPro" id="IPR042103">
    <property type="entry name" value="SerRS_1_N_sf"/>
</dbReference>
<dbReference type="GO" id="GO:0004828">
    <property type="term" value="F:serine-tRNA ligase activity"/>
    <property type="evidence" value="ECO:0007669"/>
    <property type="project" value="UniProtKB-UniRule"/>
</dbReference>
<comment type="subunit">
    <text evidence="12">Homodimer. The tRNA molecule binds across the dimer.</text>
</comment>
<dbReference type="InterPro" id="IPR015866">
    <property type="entry name" value="Ser-tRNA-synth_1_N"/>
</dbReference>
<dbReference type="EC" id="6.1.1.11" evidence="12"/>
<dbReference type="SUPFAM" id="SSF46589">
    <property type="entry name" value="tRNA-binding arm"/>
    <property type="match status" value="1"/>
</dbReference>
<dbReference type="HAMAP" id="MF_00176">
    <property type="entry name" value="Ser_tRNA_synth_type1"/>
    <property type="match status" value="1"/>
</dbReference>
<dbReference type="RefSeq" id="WP_156005218.1">
    <property type="nucleotide sequence ID" value="NZ_CP046276.1"/>
</dbReference>
<dbReference type="InterPro" id="IPR002314">
    <property type="entry name" value="aa-tRNA-synt_IIb"/>
</dbReference>
<evidence type="ECO:0000313" key="17">
    <source>
        <dbReference type="EMBL" id="QGS51372.1"/>
    </source>
</evidence>
<dbReference type="InterPro" id="IPR010978">
    <property type="entry name" value="tRNA-bd_arm"/>
</dbReference>
<dbReference type="Pfam" id="PF00587">
    <property type="entry name" value="tRNA-synt_2b"/>
    <property type="match status" value="1"/>
</dbReference>
<comment type="similarity">
    <text evidence="3 12">Belongs to the class-II aminoacyl-tRNA synthetase family. Type-1 seryl-tRNA synthetase subfamily.</text>
</comment>
<dbReference type="PRINTS" id="PR00981">
    <property type="entry name" value="TRNASYNTHSER"/>
</dbReference>
<dbReference type="InterPro" id="IPR002317">
    <property type="entry name" value="Ser-tRNA-ligase_type_1"/>
</dbReference>
<feature type="coiled-coil region" evidence="15">
    <location>
        <begin position="15"/>
        <end position="92"/>
    </location>
</feature>
<feature type="binding site" evidence="12">
    <location>
        <position position="383"/>
    </location>
    <ligand>
        <name>L-serine</name>
        <dbReference type="ChEBI" id="CHEBI:33384"/>
    </ligand>
</feature>
<evidence type="ECO:0000256" key="14">
    <source>
        <dbReference type="PIRSR" id="PIRSR001529-2"/>
    </source>
</evidence>
<sequence>MLDINRIENDFDFVLEQLNKRQTNYEKQLKNIIEINKKRKDIIKQVEELKAQKNKVSKKIGVLSRENKNDEIKKLKNEIASTNEKINLLDKQQSKIDLELKTLMLEIPNVPNKNMPLGKDDEENIEIKKWLEPGLKKDSEAHWDIATKLSLVDFELGVKISGSRFLAYTGKGSKMVRAIADILINRHTNKGYKEMSLPILVNRENMLGTGQLPKFEDDAYKVDNQFLVPTSEVSLTNVVRHEILDLKQLPMYLTSFSQCFRRESGSAGRDTKGMIRLHQFNKVEMVKVCEPKNSDEELEKMLLDAEDCLKMFNIPYRVVELCTGDVGFASQKTYDLEVWFPNQNKFREISSCSNCGDFQARRMMARFKNEEGKTEYVHTLNGSGLAIDRLFAAILENNYDGEKLVLPEVLRPYFNKESYIK</sequence>
<evidence type="ECO:0000256" key="11">
    <source>
        <dbReference type="ARBA" id="ARBA00048823"/>
    </source>
</evidence>
<dbReference type="PANTHER" id="PTHR43697:SF1">
    <property type="entry name" value="SERINE--TRNA LIGASE"/>
    <property type="match status" value="1"/>
</dbReference>
<dbReference type="Gene3D" id="3.30.930.10">
    <property type="entry name" value="Bira Bifunctional Protein, Domain 2"/>
    <property type="match status" value="1"/>
</dbReference>
<comment type="catalytic activity">
    <reaction evidence="11 12">
        <text>tRNA(Ser) + L-serine + ATP = L-seryl-tRNA(Ser) + AMP + diphosphate + H(+)</text>
        <dbReference type="Rhea" id="RHEA:12292"/>
        <dbReference type="Rhea" id="RHEA-COMP:9669"/>
        <dbReference type="Rhea" id="RHEA-COMP:9703"/>
        <dbReference type="ChEBI" id="CHEBI:15378"/>
        <dbReference type="ChEBI" id="CHEBI:30616"/>
        <dbReference type="ChEBI" id="CHEBI:33019"/>
        <dbReference type="ChEBI" id="CHEBI:33384"/>
        <dbReference type="ChEBI" id="CHEBI:78442"/>
        <dbReference type="ChEBI" id="CHEBI:78533"/>
        <dbReference type="ChEBI" id="CHEBI:456215"/>
        <dbReference type="EC" id="6.1.1.11"/>
    </reaction>
</comment>
<keyword evidence="9 12" id="KW-0030">Aminoacyl-tRNA synthetase</keyword>
<evidence type="ECO:0000256" key="3">
    <source>
        <dbReference type="ARBA" id="ARBA00010728"/>
    </source>
</evidence>
<evidence type="ECO:0000256" key="5">
    <source>
        <dbReference type="ARBA" id="ARBA00022598"/>
    </source>
</evidence>
<comment type="catalytic activity">
    <reaction evidence="10 12">
        <text>tRNA(Sec) + L-serine + ATP = L-seryl-tRNA(Sec) + AMP + diphosphate + H(+)</text>
        <dbReference type="Rhea" id="RHEA:42580"/>
        <dbReference type="Rhea" id="RHEA-COMP:9742"/>
        <dbReference type="Rhea" id="RHEA-COMP:10128"/>
        <dbReference type="ChEBI" id="CHEBI:15378"/>
        <dbReference type="ChEBI" id="CHEBI:30616"/>
        <dbReference type="ChEBI" id="CHEBI:33019"/>
        <dbReference type="ChEBI" id="CHEBI:33384"/>
        <dbReference type="ChEBI" id="CHEBI:78442"/>
        <dbReference type="ChEBI" id="CHEBI:78533"/>
        <dbReference type="ChEBI" id="CHEBI:456215"/>
        <dbReference type="EC" id="6.1.1.11"/>
    </reaction>
</comment>
<evidence type="ECO:0000313" key="18">
    <source>
        <dbReference type="Proteomes" id="UP000424468"/>
    </source>
</evidence>
<comment type="subcellular location">
    <subcellularLocation>
        <location evidence="1 12">Cytoplasm</location>
    </subcellularLocation>
</comment>
<protein>
    <recommendedName>
        <fullName evidence="12">Serine--tRNA ligase</fullName>
        <ecNumber evidence="12">6.1.1.11</ecNumber>
    </recommendedName>
    <alternativeName>
        <fullName evidence="12">Seryl-tRNA synthetase</fullName>
        <shortName evidence="12">SerRS</shortName>
    </alternativeName>
    <alternativeName>
        <fullName evidence="12">Seryl-tRNA(Ser/Sec) synthetase</fullName>
    </alternativeName>
</protein>
<dbReference type="PIRSF" id="PIRSF001529">
    <property type="entry name" value="Ser-tRNA-synth_IIa"/>
    <property type="match status" value="1"/>
</dbReference>
<comment type="pathway">
    <text evidence="2 12">Aminoacyl-tRNA biosynthesis; selenocysteinyl-tRNA(Sec) biosynthesis; L-seryl-tRNA(Sec) from L-serine and tRNA(Sec): step 1/1.</text>
</comment>
<comment type="domain">
    <text evidence="12">Consists of two distinct domains, a catalytic core and a N-terminal extension that is involved in tRNA binding.</text>
</comment>